<dbReference type="SUPFAM" id="SSF56801">
    <property type="entry name" value="Acetyl-CoA synthetase-like"/>
    <property type="match status" value="1"/>
</dbReference>
<keyword evidence="6" id="KW-1185">Reference proteome</keyword>
<feature type="domain" description="AMP-binding enzyme C-terminal" evidence="4">
    <location>
        <begin position="449"/>
        <end position="524"/>
    </location>
</feature>
<evidence type="ECO:0000259" key="4">
    <source>
        <dbReference type="Pfam" id="PF13193"/>
    </source>
</evidence>
<evidence type="ECO:0000313" key="5">
    <source>
        <dbReference type="EMBL" id="PKG30327.1"/>
    </source>
</evidence>
<accession>A0A2N0ZLD8</accession>
<name>A0A2N0ZLD8_9BACI</name>
<sequence length="545" mass="61295">MSAISNTKVWGKYYEDIIDRFNIPEIGLYNMLQKSAERFGHLTATIFQAKTLTYKELKTRVDLLAAEWHRQGFKKGDRMGLMLMNHPDYIAAYYAAHALGIIVVQMNPAYTPREVLQILHDSKISYVTVDNQSLATIKSIKEMYQFEHITLSTAVEDYIDDERLTRMNDVFTREVHPIKPIAVDPKEDVAVIQYTGGTSGKVKGAMLTHYNLVANVYQSYVLYRQRVEYGTETVLAATPFYHVYAMTSAMNLGIYLGAKILIIEKFKADEVLKQVKRYKPTMFPGVPKMYISFVNHPDAASSGLNSLKVCSSGSAPLPIEIIRKFYELTGSKILEGFGMSETSPTTHRTPINGKHKHGSIGIPVPATDCRIVDKNHEVLAANQVGELLIKGPQVMKGYWNNPVETDANLKDGWLFTGDLATMDEEGYFYIVGRKKEMIIFGGFNVYPQEVEGVLYEHPSVQEAAVVGLPDPDSGEVAKAFIVAKEGLDINLEEIKAYCYTKLTPYKVPRLFEKIDQLPRNGVGKLLKRVLVKEELDKRGVSYDGN</sequence>
<dbReference type="InterPro" id="IPR000873">
    <property type="entry name" value="AMP-dep_synth/lig_dom"/>
</dbReference>
<organism evidence="5 6">
    <name type="scientific">Cytobacillus horneckiae</name>
    <dbReference type="NCBI Taxonomy" id="549687"/>
    <lineage>
        <taxon>Bacteria</taxon>
        <taxon>Bacillati</taxon>
        <taxon>Bacillota</taxon>
        <taxon>Bacilli</taxon>
        <taxon>Bacillales</taxon>
        <taxon>Bacillaceae</taxon>
        <taxon>Cytobacillus</taxon>
    </lineage>
</organism>
<dbReference type="GO" id="GO:0016878">
    <property type="term" value="F:acid-thiol ligase activity"/>
    <property type="evidence" value="ECO:0007669"/>
    <property type="project" value="UniProtKB-ARBA"/>
</dbReference>
<comment type="caution">
    <text evidence="5">The sequence shown here is derived from an EMBL/GenBank/DDBJ whole genome shotgun (WGS) entry which is preliminary data.</text>
</comment>
<keyword evidence="2 5" id="KW-0436">Ligase</keyword>
<dbReference type="RefSeq" id="WP_101226241.1">
    <property type="nucleotide sequence ID" value="NZ_JAFDQP010000002.1"/>
</dbReference>
<dbReference type="CDD" id="cd05936">
    <property type="entry name" value="FC-FACS_FadD_like"/>
    <property type="match status" value="1"/>
</dbReference>
<evidence type="ECO:0000256" key="2">
    <source>
        <dbReference type="ARBA" id="ARBA00022598"/>
    </source>
</evidence>
<dbReference type="InterPro" id="IPR050237">
    <property type="entry name" value="ATP-dep_AMP-bd_enzyme"/>
</dbReference>
<dbReference type="InterPro" id="IPR025110">
    <property type="entry name" value="AMP-bd_C"/>
</dbReference>
<dbReference type="InterPro" id="IPR020845">
    <property type="entry name" value="AMP-binding_CS"/>
</dbReference>
<dbReference type="PANTHER" id="PTHR43767">
    <property type="entry name" value="LONG-CHAIN-FATTY-ACID--COA LIGASE"/>
    <property type="match status" value="1"/>
</dbReference>
<evidence type="ECO:0000313" key="6">
    <source>
        <dbReference type="Proteomes" id="UP000233343"/>
    </source>
</evidence>
<dbReference type="Gene3D" id="3.40.50.12780">
    <property type="entry name" value="N-terminal domain of ligase-like"/>
    <property type="match status" value="1"/>
</dbReference>
<dbReference type="EMBL" id="PISD01000008">
    <property type="protein sequence ID" value="PKG30327.1"/>
    <property type="molecule type" value="Genomic_DNA"/>
</dbReference>
<dbReference type="Gene3D" id="3.30.300.30">
    <property type="match status" value="1"/>
</dbReference>
<comment type="similarity">
    <text evidence="1">Belongs to the ATP-dependent AMP-binding enzyme family.</text>
</comment>
<proteinExistence type="inferred from homology"/>
<protein>
    <submittedName>
        <fullName evidence="5">Long-chain fatty acid--CoA ligase</fullName>
    </submittedName>
</protein>
<evidence type="ECO:0000259" key="3">
    <source>
        <dbReference type="Pfam" id="PF00501"/>
    </source>
</evidence>
<dbReference type="Pfam" id="PF13193">
    <property type="entry name" value="AMP-binding_C"/>
    <property type="match status" value="1"/>
</dbReference>
<dbReference type="AlphaFoldDB" id="A0A2N0ZLD8"/>
<dbReference type="InterPro" id="IPR042099">
    <property type="entry name" value="ANL_N_sf"/>
</dbReference>
<dbReference type="FunFam" id="3.30.300.30:FF:000008">
    <property type="entry name" value="2,3-dihydroxybenzoate-AMP ligase"/>
    <property type="match status" value="1"/>
</dbReference>
<feature type="domain" description="AMP-dependent synthetase/ligase" evidence="3">
    <location>
        <begin position="32"/>
        <end position="399"/>
    </location>
</feature>
<gene>
    <name evidence="5" type="ORF">CWS20_04865</name>
</gene>
<dbReference type="Pfam" id="PF00501">
    <property type="entry name" value="AMP-binding"/>
    <property type="match status" value="1"/>
</dbReference>
<dbReference type="PROSITE" id="PS00455">
    <property type="entry name" value="AMP_BINDING"/>
    <property type="match status" value="1"/>
</dbReference>
<dbReference type="InterPro" id="IPR045851">
    <property type="entry name" value="AMP-bd_C_sf"/>
</dbReference>
<evidence type="ECO:0000256" key="1">
    <source>
        <dbReference type="ARBA" id="ARBA00006432"/>
    </source>
</evidence>
<dbReference type="Proteomes" id="UP000233343">
    <property type="component" value="Unassembled WGS sequence"/>
</dbReference>
<reference evidence="5 6" key="1">
    <citation type="journal article" date="2010" name="Int. J. Syst. Evol. Microbiol.">
        <title>Bacillus horneckiae sp. nov., isolated from a spacecraft-assembly clean room.</title>
        <authorList>
            <person name="Vaishampayan P."/>
            <person name="Probst A."/>
            <person name="Krishnamurthi S."/>
            <person name="Ghosh S."/>
            <person name="Osman S."/>
            <person name="McDowall A."/>
            <person name="Ruckmani A."/>
            <person name="Mayilraj S."/>
            <person name="Venkateswaran K."/>
        </authorList>
    </citation>
    <scope>NUCLEOTIDE SEQUENCE [LARGE SCALE GENOMIC DNA]</scope>
    <source>
        <strain evidence="6">1PO1SC</strain>
    </source>
</reference>
<dbReference type="PANTHER" id="PTHR43767:SF1">
    <property type="entry name" value="NONRIBOSOMAL PEPTIDE SYNTHASE PES1 (EUROFUNG)-RELATED"/>
    <property type="match status" value="1"/>
</dbReference>